<dbReference type="Proteomes" id="UP001175261">
    <property type="component" value="Unassembled WGS sequence"/>
</dbReference>
<feature type="region of interest" description="Disordered" evidence="1">
    <location>
        <begin position="1"/>
        <end position="99"/>
    </location>
</feature>
<feature type="compositionally biased region" description="Acidic residues" evidence="1">
    <location>
        <begin position="42"/>
        <end position="67"/>
    </location>
</feature>
<protein>
    <recommendedName>
        <fullName evidence="4">Histone chaperone domain-containing protein</fullName>
    </recommendedName>
</protein>
<comment type="caution">
    <text evidence="2">The sequence shown here is derived from an EMBL/GenBank/DDBJ whole genome shotgun (WGS) entry which is preliminary data.</text>
</comment>
<organism evidence="2 3">
    <name type="scientific">Sarocladium strictum</name>
    <name type="common">Black bundle disease fungus</name>
    <name type="synonym">Acremonium strictum</name>
    <dbReference type="NCBI Taxonomy" id="5046"/>
    <lineage>
        <taxon>Eukaryota</taxon>
        <taxon>Fungi</taxon>
        <taxon>Dikarya</taxon>
        <taxon>Ascomycota</taxon>
        <taxon>Pezizomycotina</taxon>
        <taxon>Sordariomycetes</taxon>
        <taxon>Hypocreomycetidae</taxon>
        <taxon>Hypocreales</taxon>
        <taxon>Sarocladiaceae</taxon>
        <taxon>Sarocladium</taxon>
    </lineage>
</organism>
<gene>
    <name evidence="2" type="ORF">NLU13_2625</name>
</gene>
<dbReference type="EMBL" id="JAPDFR010000002">
    <property type="protein sequence ID" value="KAK0389049.1"/>
    <property type="molecule type" value="Genomic_DNA"/>
</dbReference>
<keyword evidence="3" id="KW-1185">Reference proteome</keyword>
<feature type="compositionally biased region" description="Basic and acidic residues" evidence="1">
    <location>
        <begin position="13"/>
        <end position="41"/>
    </location>
</feature>
<accession>A0AA39GMB4</accession>
<evidence type="ECO:0008006" key="4">
    <source>
        <dbReference type="Google" id="ProtNLM"/>
    </source>
</evidence>
<feature type="compositionally biased region" description="Basic and acidic residues" evidence="1">
    <location>
        <begin position="68"/>
        <end position="84"/>
    </location>
</feature>
<name>A0AA39GMB4_SARSR</name>
<evidence type="ECO:0000313" key="2">
    <source>
        <dbReference type="EMBL" id="KAK0389049.1"/>
    </source>
</evidence>
<dbReference type="AlphaFoldDB" id="A0AA39GMB4"/>
<proteinExistence type="predicted"/>
<evidence type="ECO:0000313" key="3">
    <source>
        <dbReference type="Proteomes" id="UP001175261"/>
    </source>
</evidence>
<reference evidence="2" key="1">
    <citation type="submission" date="2022-10" db="EMBL/GenBank/DDBJ databases">
        <title>Determination and structural analysis of whole genome sequence of Sarocladium strictum F4-1.</title>
        <authorList>
            <person name="Hu L."/>
            <person name="Jiang Y."/>
        </authorList>
    </citation>
    <scope>NUCLEOTIDE SEQUENCE</scope>
    <source>
        <strain evidence="2">F4-1</strain>
    </source>
</reference>
<evidence type="ECO:0000256" key="1">
    <source>
        <dbReference type="SAM" id="MobiDB-lite"/>
    </source>
</evidence>
<sequence>MSSADLQDAPSGDVRDDSYVSRQGNKDEPLPVQSDGDRVEDPIDENVADTDEQLERDDKDAIDESNIIDERTRHAKPTESYREPGDDEGLPSDDGTSST</sequence>